<dbReference type="GeneID" id="78086923"/>
<dbReference type="InterPro" id="IPR000246">
    <property type="entry name" value="Peptidase_T2"/>
</dbReference>
<evidence type="ECO:0000256" key="4">
    <source>
        <dbReference type="ARBA" id="ARBA00069124"/>
    </source>
</evidence>
<evidence type="ECO:0000256" key="1">
    <source>
        <dbReference type="ARBA" id="ARBA00022670"/>
    </source>
</evidence>
<dbReference type="Proteomes" id="UP000006034">
    <property type="component" value="Unassembled WGS sequence"/>
</dbReference>
<dbReference type="RefSeq" id="WP_005024427.1">
    <property type="nucleotide sequence ID" value="NZ_KE150239.1"/>
</dbReference>
<protein>
    <recommendedName>
        <fullName evidence="4">Isoaspartyl peptidase</fullName>
    </recommendedName>
</protein>
<dbReference type="AlphaFoldDB" id="E5Y283"/>
<dbReference type="eggNOG" id="COG1446">
    <property type="taxonomic scope" value="Bacteria"/>
</dbReference>
<name>E5Y283_BILW3</name>
<dbReference type="STRING" id="563192.HMPREF0179_00293"/>
<dbReference type="GO" id="GO:0008233">
    <property type="term" value="F:peptidase activity"/>
    <property type="evidence" value="ECO:0007669"/>
    <property type="project" value="UniProtKB-KW"/>
</dbReference>
<evidence type="ECO:0000313" key="8">
    <source>
        <dbReference type="EMBL" id="EFV45886.1"/>
    </source>
</evidence>
<dbReference type="HOGENOM" id="CLU_021603_1_0_7"/>
<evidence type="ECO:0000256" key="5">
    <source>
        <dbReference type="PIRSR" id="PIRSR600246-1"/>
    </source>
</evidence>
<sequence length="329" mass="33985">MVQVPVLAIHGGAGTINREALSAEAEREYRGALQSILEKGRDALAAGASALDAVTLAVSMLEDCPLFNAGRGAVYTSAETHEMDAAIMDGSTLRTGALSCVHGVKNPIRAARVVMEQSPHVLMTSDGAMAFLREHGVEFMPDAYFDTEHRLAQLHQAQARQPGAAVLDHDGAAAASKLSFAGNPLDEKTKMGTVGAVALDSRGNLAAATSTGGMTNKLPGRVGDTPIVGAGCYADDGVAVSCTGSGEYFIRLVVGHDVAARVRYQGASLEDAVHAVLARVGELGGTGGLIAVDKKGHVTLPFISEGMYRGCVRGAEAPLVAIYGQEEGC</sequence>
<dbReference type="FunFam" id="3.60.20.30:FF:000001">
    <property type="entry name" value="Isoaspartyl peptidase/L-asparaginase"/>
    <property type="match status" value="1"/>
</dbReference>
<keyword evidence="2" id="KW-0378">Hydrolase</keyword>
<keyword evidence="1" id="KW-0645">Protease</keyword>
<organism evidence="8 9">
    <name type="scientific">Bilophila wadsworthia (strain 3_1_6)</name>
    <dbReference type="NCBI Taxonomy" id="563192"/>
    <lineage>
        <taxon>Bacteria</taxon>
        <taxon>Pseudomonadati</taxon>
        <taxon>Thermodesulfobacteriota</taxon>
        <taxon>Desulfovibrionia</taxon>
        <taxon>Desulfovibrionales</taxon>
        <taxon>Desulfovibrionaceae</taxon>
        <taxon>Bilophila</taxon>
    </lineage>
</organism>
<accession>E5Y283</accession>
<dbReference type="OrthoDB" id="9780217at2"/>
<feature type="binding site" evidence="6">
    <location>
        <begin position="221"/>
        <end position="224"/>
    </location>
    <ligand>
        <name>substrate</name>
    </ligand>
</feature>
<keyword evidence="9" id="KW-1185">Reference proteome</keyword>
<evidence type="ECO:0000256" key="6">
    <source>
        <dbReference type="PIRSR" id="PIRSR600246-2"/>
    </source>
</evidence>
<gene>
    <name evidence="8" type="ORF">HMPREF0179_00293</name>
</gene>
<evidence type="ECO:0000256" key="3">
    <source>
        <dbReference type="ARBA" id="ARBA00022813"/>
    </source>
</evidence>
<dbReference type="GO" id="GO:0006508">
    <property type="term" value="P:proteolysis"/>
    <property type="evidence" value="ECO:0007669"/>
    <property type="project" value="UniProtKB-KW"/>
</dbReference>
<dbReference type="Gene3D" id="3.60.20.30">
    <property type="entry name" value="(Glycosyl)asparaginase"/>
    <property type="match status" value="1"/>
</dbReference>
<dbReference type="SUPFAM" id="SSF56235">
    <property type="entry name" value="N-terminal nucleophile aminohydrolases (Ntn hydrolases)"/>
    <property type="match status" value="1"/>
</dbReference>
<evidence type="ECO:0000313" key="9">
    <source>
        <dbReference type="Proteomes" id="UP000006034"/>
    </source>
</evidence>
<dbReference type="GO" id="GO:0016811">
    <property type="term" value="F:hydrolase activity, acting on carbon-nitrogen (but not peptide) bonds, in linear amides"/>
    <property type="evidence" value="ECO:0007669"/>
    <property type="project" value="UniProtKB-ARBA"/>
</dbReference>
<dbReference type="EMBL" id="ADCP02000002">
    <property type="protein sequence ID" value="EFV45886.1"/>
    <property type="molecule type" value="Genomic_DNA"/>
</dbReference>
<reference evidence="8 9" key="1">
    <citation type="submission" date="2010-10" db="EMBL/GenBank/DDBJ databases">
        <authorList>
            <consortium name="The Broad Institute Genome Sequencing Platform"/>
            <person name="Ward D."/>
            <person name="Earl A."/>
            <person name="Feldgarden M."/>
            <person name="Young S.K."/>
            <person name="Gargeya S."/>
            <person name="Zeng Q."/>
            <person name="Alvarado L."/>
            <person name="Berlin A."/>
            <person name="Bochicchio J."/>
            <person name="Chapman S.B."/>
            <person name="Chen Z."/>
            <person name="Freedman E."/>
            <person name="Gellesch M."/>
            <person name="Goldberg J."/>
            <person name="Griggs A."/>
            <person name="Gujja S."/>
            <person name="Heilman E."/>
            <person name="Heiman D."/>
            <person name="Howarth C."/>
            <person name="Mehta T."/>
            <person name="Neiman D."/>
            <person name="Pearson M."/>
            <person name="Roberts A."/>
            <person name="Saif S."/>
            <person name="Shea T."/>
            <person name="Shenoy N."/>
            <person name="Sisk P."/>
            <person name="Stolte C."/>
            <person name="Sykes S."/>
            <person name="White J."/>
            <person name="Yandava C."/>
            <person name="Allen-Vercoe E."/>
            <person name="Sibley C."/>
            <person name="Ambrose C.E."/>
            <person name="Strauss J."/>
            <person name="Daigneault M."/>
            <person name="Haas B."/>
            <person name="Nusbaum C."/>
            <person name="Birren B."/>
        </authorList>
    </citation>
    <scope>NUCLEOTIDE SEQUENCE [LARGE SCALE GENOMIC DNA]</scope>
    <source>
        <strain evidence="8 9">3_1_6</strain>
    </source>
</reference>
<dbReference type="InterPro" id="IPR029055">
    <property type="entry name" value="Ntn_hydrolases_N"/>
</dbReference>
<feature type="active site" description="Nucleophile" evidence="5">
    <location>
        <position position="193"/>
    </location>
</feature>
<dbReference type="PANTHER" id="PTHR10188:SF6">
    <property type="entry name" value="N(4)-(BETA-N-ACETYLGLUCOSAMINYL)-L-ASPARAGINASE"/>
    <property type="match status" value="1"/>
</dbReference>
<dbReference type="PANTHER" id="PTHR10188">
    <property type="entry name" value="L-ASPARAGINASE"/>
    <property type="match status" value="1"/>
</dbReference>
<feature type="site" description="Cleavage; by autolysis" evidence="7">
    <location>
        <begin position="192"/>
        <end position="193"/>
    </location>
</feature>
<evidence type="ECO:0000256" key="2">
    <source>
        <dbReference type="ARBA" id="ARBA00022801"/>
    </source>
</evidence>
<keyword evidence="3" id="KW-0068">Autocatalytic cleavage</keyword>
<proteinExistence type="predicted"/>
<dbReference type="CDD" id="cd04701">
    <property type="entry name" value="Asparaginase_2"/>
    <property type="match status" value="1"/>
</dbReference>
<dbReference type="Pfam" id="PF01112">
    <property type="entry name" value="Asparaginase_2"/>
    <property type="match status" value="1"/>
</dbReference>
<feature type="binding site" evidence="6">
    <location>
        <begin position="243"/>
        <end position="246"/>
    </location>
    <ligand>
        <name>substrate</name>
    </ligand>
</feature>
<reference evidence="8 9" key="2">
    <citation type="submission" date="2013-04" db="EMBL/GenBank/DDBJ databases">
        <title>The Genome Sequence of Bilophila wadsworthia 3_1_6.</title>
        <authorList>
            <consortium name="The Broad Institute Genomics Platform"/>
            <person name="Earl A."/>
            <person name="Ward D."/>
            <person name="Feldgarden M."/>
            <person name="Gevers D."/>
            <person name="Sibley C."/>
            <person name="Strauss J."/>
            <person name="Allen-Vercoe E."/>
            <person name="Walker B."/>
            <person name="Young S."/>
            <person name="Zeng Q."/>
            <person name="Gargeya S."/>
            <person name="Fitzgerald M."/>
            <person name="Haas B."/>
            <person name="Abouelleil A."/>
            <person name="Allen A.W."/>
            <person name="Alvarado L."/>
            <person name="Arachchi H.M."/>
            <person name="Berlin A.M."/>
            <person name="Chapman S.B."/>
            <person name="Gainer-Dewar J."/>
            <person name="Goldberg J."/>
            <person name="Griggs A."/>
            <person name="Gujja S."/>
            <person name="Hansen M."/>
            <person name="Howarth C."/>
            <person name="Imamovic A."/>
            <person name="Ireland A."/>
            <person name="Larimer J."/>
            <person name="McCowan C."/>
            <person name="Murphy C."/>
            <person name="Pearson M."/>
            <person name="Poon T.W."/>
            <person name="Priest M."/>
            <person name="Roberts A."/>
            <person name="Saif S."/>
            <person name="Shea T."/>
            <person name="Sisk P."/>
            <person name="Sykes S."/>
            <person name="Wortman J."/>
            <person name="Nusbaum C."/>
            <person name="Birren B."/>
        </authorList>
    </citation>
    <scope>NUCLEOTIDE SEQUENCE [LARGE SCALE GENOMIC DNA]</scope>
    <source>
        <strain evidence="8 9">3_1_6</strain>
    </source>
</reference>
<comment type="caution">
    <text evidence="8">The sequence shown here is derived from an EMBL/GenBank/DDBJ whole genome shotgun (WGS) entry which is preliminary data.</text>
</comment>
<evidence type="ECO:0000256" key="7">
    <source>
        <dbReference type="PIRSR" id="PIRSR600246-3"/>
    </source>
</evidence>